<dbReference type="InterPro" id="IPR011011">
    <property type="entry name" value="Znf_FYVE_PHD"/>
</dbReference>
<feature type="domain" description="PH" evidence="9">
    <location>
        <begin position="282"/>
        <end position="388"/>
    </location>
</feature>
<dbReference type="GO" id="GO:0005085">
    <property type="term" value="F:guanyl-nucleotide exchange factor activity"/>
    <property type="evidence" value="ECO:0000318"/>
    <property type="project" value="GO_Central"/>
</dbReference>
<dbReference type="GO" id="GO:0008270">
    <property type="term" value="F:zinc ion binding"/>
    <property type="evidence" value="ECO:0007669"/>
    <property type="project" value="UniProtKB-KW"/>
</dbReference>
<dbReference type="SUPFAM" id="SSF48065">
    <property type="entry name" value="DBL homology domain (DH-domain)"/>
    <property type="match status" value="1"/>
</dbReference>
<dbReference type="SUPFAM" id="SSF50729">
    <property type="entry name" value="PH domain-like"/>
    <property type="match status" value="1"/>
</dbReference>
<keyword evidence="3" id="KW-0344">Guanine-nucleotide releasing factor</keyword>
<dbReference type="OMA" id="WTEKCPP"/>
<dbReference type="PROSITE" id="PS50003">
    <property type="entry name" value="PH_DOMAIN"/>
    <property type="match status" value="1"/>
</dbReference>
<dbReference type="CDD" id="cd00160">
    <property type="entry name" value="RhoGEF"/>
    <property type="match status" value="1"/>
</dbReference>
<reference evidence="12 13" key="1">
    <citation type="journal article" date="2005" name="Nature">
        <title>The genome of the social amoeba Dictyostelium discoideum.</title>
        <authorList>
            <consortium name="The Dictyostelium discoideum Sequencing Consortium"/>
            <person name="Eichinger L."/>
            <person name="Pachebat J.A."/>
            <person name="Glockner G."/>
            <person name="Rajandream M.A."/>
            <person name="Sucgang R."/>
            <person name="Berriman M."/>
            <person name="Song J."/>
            <person name="Olsen R."/>
            <person name="Szafranski K."/>
            <person name="Xu Q."/>
            <person name="Tunggal B."/>
            <person name="Kummerfeld S."/>
            <person name="Madera M."/>
            <person name="Konfortov B.A."/>
            <person name="Rivero F."/>
            <person name="Bankier A.T."/>
            <person name="Lehmann R."/>
            <person name="Hamlin N."/>
            <person name="Davies R."/>
            <person name="Gaudet P."/>
            <person name="Fey P."/>
            <person name="Pilcher K."/>
            <person name="Chen G."/>
            <person name="Saunders D."/>
            <person name="Sodergren E."/>
            <person name="Davis P."/>
            <person name="Kerhornou A."/>
            <person name="Nie X."/>
            <person name="Hall N."/>
            <person name="Anjard C."/>
            <person name="Hemphill L."/>
            <person name="Bason N."/>
            <person name="Farbrother P."/>
            <person name="Desany B."/>
            <person name="Just E."/>
            <person name="Morio T."/>
            <person name="Rost R."/>
            <person name="Churcher C."/>
            <person name="Cooper J."/>
            <person name="Haydock S."/>
            <person name="van Driessche N."/>
            <person name="Cronin A."/>
            <person name="Goodhead I."/>
            <person name="Muzny D."/>
            <person name="Mourier T."/>
            <person name="Pain A."/>
            <person name="Lu M."/>
            <person name="Harper D."/>
            <person name="Lindsay R."/>
            <person name="Hauser H."/>
            <person name="James K."/>
            <person name="Quiles M."/>
            <person name="Madan Babu M."/>
            <person name="Saito T."/>
            <person name="Buchrieser C."/>
            <person name="Wardroper A."/>
            <person name="Felder M."/>
            <person name="Thangavelu M."/>
            <person name="Johnson D."/>
            <person name="Knights A."/>
            <person name="Loulseged H."/>
            <person name="Mungall K."/>
            <person name="Oliver K."/>
            <person name="Price C."/>
            <person name="Quail M.A."/>
            <person name="Urushihara H."/>
            <person name="Hernandez J."/>
            <person name="Rabbinowitsch E."/>
            <person name="Steffen D."/>
            <person name="Sanders M."/>
            <person name="Ma J."/>
            <person name="Kohara Y."/>
            <person name="Sharp S."/>
            <person name="Simmonds M."/>
            <person name="Spiegler S."/>
            <person name="Tivey A."/>
            <person name="Sugano S."/>
            <person name="White B."/>
            <person name="Walker D."/>
            <person name="Woodward J."/>
            <person name="Winckler T."/>
            <person name="Tanaka Y."/>
            <person name="Shaulsky G."/>
            <person name="Schleicher M."/>
            <person name="Weinstock G."/>
            <person name="Rosenthal A."/>
            <person name="Cox E.C."/>
            <person name="Chisholm R.L."/>
            <person name="Gibbs R."/>
            <person name="Loomis W.F."/>
            <person name="Platzer M."/>
            <person name="Kay R.R."/>
            <person name="Williams J."/>
            <person name="Dear P.H."/>
            <person name="Noegel A.A."/>
            <person name="Barrell B."/>
            <person name="Kuspa A."/>
        </authorList>
    </citation>
    <scope>NUCLEOTIDE SEQUENCE [LARGE SCALE GENOMIC DNA]</scope>
    <source>
        <strain evidence="12 13">AX4</strain>
    </source>
</reference>
<dbReference type="AlphaFoldDB" id="Q54SR5"/>
<organism evidence="12 13">
    <name type="scientific">Dictyostelium discoideum</name>
    <name type="common">Social amoeba</name>
    <dbReference type="NCBI Taxonomy" id="44689"/>
    <lineage>
        <taxon>Eukaryota</taxon>
        <taxon>Amoebozoa</taxon>
        <taxon>Evosea</taxon>
        <taxon>Eumycetozoa</taxon>
        <taxon>Dictyostelia</taxon>
        <taxon>Dictyosteliales</taxon>
        <taxon>Dictyosteliaceae</taxon>
        <taxon>Dictyostelium</taxon>
    </lineage>
</organism>
<dbReference type="GO" id="GO:0005856">
    <property type="term" value="C:cytoskeleton"/>
    <property type="evidence" value="ECO:0007669"/>
    <property type="project" value="UniProtKB-SubCell"/>
</dbReference>
<gene>
    <name evidence="12" type="primary">gxcV</name>
    <name evidence="12" type="ORF">DDB_G0282271</name>
</gene>
<name>Q54SR5_DICDI</name>
<evidence type="ECO:0000313" key="12">
    <source>
        <dbReference type="EMBL" id="EAL66341.1"/>
    </source>
</evidence>
<dbReference type="PANTHER" id="PTHR12673:SF268">
    <property type="entry name" value="PLECKSTRIN DOMAIN-CONTAINING PROTEIN"/>
    <property type="match status" value="1"/>
</dbReference>
<dbReference type="Gene3D" id="1.20.900.10">
    <property type="entry name" value="Dbl homology (DH) domain"/>
    <property type="match status" value="1"/>
</dbReference>
<dbReference type="InterPro" id="IPR013083">
    <property type="entry name" value="Znf_RING/FYVE/PHD"/>
</dbReference>
<dbReference type="SMR" id="Q54SR5"/>
<protein>
    <submittedName>
        <fullName evidence="12">Uncharacterized protein</fullName>
    </submittedName>
</protein>
<dbReference type="Pfam" id="PF00621">
    <property type="entry name" value="RhoGEF"/>
    <property type="match status" value="1"/>
</dbReference>
<dbReference type="InterPro" id="IPR035899">
    <property type="entry name" value="DBL_dom_sf"/>
</dbReference>
<dbReference type="PANTHER" id="PTHR12673">
    <property type="entry name" value="FACIOGENITAL DYSPLASIA PROTEIN"/>
    <property type="match status" value="1"/>
</dbReference>
<dbReference type="dictyBase" id="DDB_G0282271">
    <property type="gene designation" value="gxcV"/>
</dbReference>
<keyword evidence="5 8" id="KW-0863">Zinc-finger</keyword>
<dbReference type="Proteomes" id="UP000002195">
    <property type="component" value="Unassembled WGS sequence"/>
</dbReference>
<dbReference type="Pfam" id="PF22697">
    <property type="entry name" value="SOS1_NGEF_PH"/>
    <property type="match status" value="1"/>
</dbReference>
<dbReference type="SMART" id="SM00064">
    <property type="entry name" value="FYVE"/>
    <property type="match status" value="1"/>
</dbReference>
<dbReference type="FunCoup" id="Q54SR5">
    <property type="interactions" value="1"/>
</dbReference>
<dbReference type="EMBL" id="AAFI02000046">
    <property type="protein sequence ID" value="EAL66341.1"/>
    <property type="molecule type" value="Genomic_DNA"/>
</dbReference>
<evidence type="ECO:0000259" key="11">
    <source>
        <dbReference type="PROSITE" id="PS50178"/>
    </source>
</evidence>
<dbReference type="PROSITE" id="PS50178">
    <property type="entry name" value="ZF_FYVE"/>
    <property type="match status" value="1"/>
</dbReference>
<dbReference type="Gene3D" id="2.30.29.30">
    <property type="entry name" value="Pleckstrin-homology domain (PH domain)/Phosphotyrosine-binding domain (PTB)"/>
    <property type="match status" value="1"/>
</dbReference>
<comment type="caution">
    <text evidence="12">The sequence shown here is derived from an EMBL/GenBank/DDBJ whole genome shotgun (WGS) entry which is preliminary data.</text>
</comment>
<dbReference type="VEuPathDB" id="AmoebaDB:DDB_G0282271"/>
<accession>Q54SR5</accession>
<feature type="domain" description="DH" evidence="10">
    <location>
        <begin position="70"/>
        <end position="253"/>
    </location>
</feature>
<feature type="domain" description="FYVE-type" evidence="11">
    <location>
        <begin position="413"/>
        <end position="472"/>
    </location>
</feature>
<evidence type="ECO:0000256" key="8">
    <source>
        <dbReference type="PROSITE-ProRule" id="PRU00091"/>
    </source>
</evidence>
<dbReference type="SMART" id="SM00325">
    <property type="entry name" value="RhoGEF"/>
    <property type="match status" value="1"/>
</dbReference>
<dbReference type="eggNOG" id="KOG4424">
    <property type="taxonomic scope" value="Eukaryota"/>
</dbReference>
<dbReference type="SMART" id="SM00233">
    <property type="entry name" value="PH"/>
    <property type="match status" value="1"/>
</dbReference>
<dbReference type="RefSeq" id="XP_640320.1">
    <property type="nucleotide sequence ID" value="XM_635228.1"/>
</dbReference>
<dbReference type="InterPro" id="IPR055251">
    <property type="entry name" value="SOS1_NGEF_PH"/>
</dbReference>
<dbReference type="InterPro" id="IPR000306">
    <property type="entry name" value="Znf_FYVE"/>
</dbReference>
<dbReference type="InterPro" id="IPR051092">
    <property type="entry name" value="FYVE_RhoGEF_PH"/>
</dbReference>
<evidence type="ECO:0000256" key="2">
    <source>
        <dbReference type="ARBA" id="ARBA00022490"/>
    </source>
</evidence>
<evidence type="ECO:0000256" key="3">
    <source>
        <dbReference type="ARBA" id="ARBA00022658"/>
    </source>
</evidence>
<dbReference type="InterPro" id="IPR017455">
    <property type="entry name" value="Znf_FYVE-rel"/>
</dbReference>
<evidence type="ECO:0000259" key="10">
    <source>
        <dbReference type="PROSITE" id="PS50010"/>
    </source>
</evidence>
<keyword evidence="2" id="KW-0963">Cytoplasm</keyword>
<evidence type="ECO:0000256" key="4">
    <source>
        <dbReference type="ARBA" id="ARBA00022723"/>
    </source>
</evidence>
<dbReference type="PROSITE" id="PS50010">
    <property type="entry name" value="DH_2"/>
    <property type="match status" value="1"/>
</dbReference>
<sequence length="481" mass="54713">MNIFRQINKEAIAGTAVNTLTYTNLSNNLNTGQFNNSSQNETITIEQIPNTPLPTSNHPSLDHLVEFTTMRDLKCKEILTTERTYVDNMKILVEVFIKPLKEGEGGISKEIASQICGNIPDILLISIELLNMLESKLANWSNSQTIGDTFNKLTPFLKMYTNYTVGFDSVLTLVTDLEKNSTFSSFIQKCTEDPRTRKLDLRSYLIQPVQRITRYHMLLEEVLKHTDQSHTDYPPLTESYRLMKQVTSDANEAIKKSENRQKVYEIQKMFVTDPGIIAPHREFIYEGTLTKVCRKACKKRVVFLFSDILVYGSSIPPKLLLHEKIELDHCRIEDIPDGNLGGSSSISLNGNLINNAFQICSNKKSFVVFADSSDAKMQWMIVLIETIDKFKAKRKTIKKEKIDHAEAPVWVPDETADNCSRCKDEFSFVNRRHHCRNCGALVCGKCSDQKYKLPSADYKAVRVCNKCHETLTKSALSNLKV</sequence>
<evidence type="ECO:0000256" key="5">
    <source>
        <dbReference type="ARBA" id="ARBA00022771"/>
    </source>
</evidence>
<dbReference type="PaxDb" id="44689-DDB0233445"/>
<dbReference type="GeneID" id="8623496"/>
<keyword evidence="13" id="KW-1185">Reference proteome</keyword>
<evidence type="ECO:0000256" key="1">
    <source>
        <dbReference type="ARBA" id="ARBA00004245"/>
    </source>
</evidence>
<dbReference type="InterPro" id="IPR011993">
    <property type="entry name" value="PH-like_dom_sf"/>
</dbReference>
<evidence type="ECO:0000259" key="9">
    <source>
        <dbReference type="PROSITE" id="PS50003"/>
    </source>
</evidence>
<dbReference type="InterPro" id="IPR000219">
    <property type="entry name" value="DH_dom"/>
</dbReference>
<dbReference type="Pfam" id="PF01363">
    <property type="entry name" value="FYVE"/>
    <property type="match status" value="1"/>
</dbReference>
<evidence type="ECO:0000313" key="13">
    <source>
        <dbReference type="Proteomes" id="UP000002195"/>
    </source>
</evidence>
<dbReference type="SUPFAM" id="SSF57903">
    <property type="entry name" value="FYVE/PHD zinc finger"/>
    <property type="match status" value="1"/>
</dbReference>
<dbReference type="InParanoid" id="Q54SR5"/>
<keyword evidence="7" id="KW-0206">Cytoskeleton</keyword>
<dbReference type="PhylomeDB" id="Q54SR5"/>
<dbReference type="Gene3D" id="3.30.40.10">
    <property type="entry name" value="Zinc/RING finger domain, C3HC4 (zinc finger)"/>
    <property type="match status" value="1"/>
</dbReference>
<dbReference type="STRING" id="44689.Q54SR5"/>
<keyword evidence="4" id="KW-0479">Metal-binding</keyword>
<dbReference type="GO" id="GO:0005737">
    <property type="term" value="C:cytoplasm"/>
    <property type="evidence" value="ECO:0000318"/>
    <property type="project" value="GO_Central"/>
</dbReference>
<keyword evidence="6" id="KW-0862">Zinc</keyword>
<proteinExistence type="predicted"/>
<dbReference type="KEGG" id="ddi:DDB_G0282271"/>
<comment type="subcellular location">
    <subcellularLocation>
        <location evidence="1">Cytoplasm</location>
        <location evidence="1">Cytoskeleton</location>
    </subcellularLocation>
</comment>
<dbReference type="HOGENOM" id="CLU_011755_3_3_1"/>
<evidence type="ECO:0000256" key="6">
    <source>
        <dbReference type="ARBA" id="ARBA00022833"/>
    </source>
</evidence>
<dbReference type="InterPro" id="IPR001849">
    <property type="entry name" value="PH_domain"/>
</dbReference>
<evidence type="ECO:0000256" key="7">
    <source>
        <dbReference type="ARBA" id="ARBA00023212"/>
    </source>
</evidence>